<feature type="region of interest" description="Disordered" evidence="1">
    <location>
        <begin position="63"/>
        <end position="131"/>
    </location>
</feature>
<evidence type="ECO:0000256" key="1">
    <source>
        <dbReference type="SAM" id="MobiDB-lite"/>
    </source>
</evidence>
<feature type="chain" id="PRO_5002778989" evidence="2">
    <location>
        <begin position="22"/>
        <end position="131"/>
    </location>
</feature>
<dbReference type="Proteomes" id="UP000001695">
    <property type="component" value="Chromosome"/>
</dbReference>
<keyword evidence="2" id="KW-0732">Signal</keyword>
<dbReference type="AlphaFoldDB" id="B2IK90"/>
<dbReference type="eggNOG" id="ENOG5033806">
    <property type="taxonomic scope" value="Bacteria"/>
</dbReference>
<reference evidence="3 4" key="2">
    <citation type="journal article" date="2010" name="J. Bacteriol.">
        <title>Complete genome sequence of Beijerinckia indica subsp. indica.</title>
        <authorList>
            <person name="Tamas I."/>
            <person name="Dedysh S.N."/>
            <person name="Liesack W."/>
            <person name="Stott M.B."/>
            <person name="Alam M."/>
            <person name="Murrell J.C."/>
            <person name="Dunfield P.F."/>
        </authorList>
    </citation>
    <scope>NUCLEOTIDE SEQUENCE [LARGE SCALE GENOMIC DNA]</scope>
    <source>
        <strain evidence="4">ATCC 9039 / DSM 1715 / NCIMB 8712</strain>
    </source>
</reference>
<feature type="signal peptide" evidence="2">
    <location>
        <begin position="1"/>
        <end position="21"/>
    </location>
</feature>
<feature type="compositionally biased region" description="Basic and acidic residues" evidence="1">
    <location>
        <begin position="89"/>
        <end position="101"/>
    </location>
</feature>
<keyword evidence="4" id="KW-1185">Reference proteome</keyword>
<dbReference type="STRING" id="395963.Bind_1382"/>
<sequence>MRRGRALLRIFLCFFFFSLCLCDTAVKAGQAKTEPGKLFGDSPLDTLLKTRLWADVPEAKDFVRENRPAPNTLDFTPLTGASPTRPRIKSKEEIEALKSELDQAAAQSRSRAGLAPPSAKPSPGKPKSAHP</sequence>
<proteinExistence type="predicted"/>
<gene>
    <name evidence="3" type="ordered locus">Bind_1382</name>
</gene>
<protein>
    <submittedName>
        <fullName evidence="3">Uncharacterized protein</fullName>
    </submittedName>
</protein>
<reference evidence="4" key="1">
    <citation type="submission" date="2008-03" db="EMBL/GenBank/DDBJ databases">
        <title>Complete sequence of chromosome of Beijerinckia indica subsp. indica ATCC 9039.</title>
        <authorList>
            <consortium name="US DOE Joint Genome Institute"/>
            <person name="Copeland A."/>
            <person name="Lucas S."/>
            <person name="Lapidus A."/>
            <person name="Glavina del Rio T."/>
            <person name="Dalin E."/>
            <person name="Tice H."/>
            <person name="Bruce D."/>
            <person name="Goodwin L."/>
            <person name="Pitluck S."/>
            <person name="LaButti K."/>
            <person name="Schmutz J."/>
            <person name="Larimer F."/>
            <person name="Land M."/>
            <person name="Hauser L."/>
            <person name="Kyrpides N."/>
            <person name="Mikhailova N."/>
            <person name="Dunfield P.F."/>
            <person name="Dedysh S.N."/>
            <person name="Liesack W."/>
            <person name="Saw J.H."/>
            <person name="Alam M."/>
            <person name="Chen Y."/>
            <person name="Murrell J.C."/>
            <person name="Richardson P."/>
        </authorList>
    </citation>
    <scope>NUCLEOTIDE SEQUENCE [LARGE SCALE GENOMIC DNA]</scope>
    <source>
        <strain evidence="4">ATCC 9039 / DSM 1715 / NCIMB 8712</strain>
    </source>
</reference>
<name>B2IK90_BEII9</name>
<dbReference type="EMBL" id="CP001016">
    <property type="protein sequence ID" value="ACB95022.1"/>
    <property type="molecule type" value="Genomic_DNA"/>
</dbReference>
<evidence type="ECO:0000313" key="4">
    <source>
        <dbReference type="Proteomes" id="UP000001695"/>
    </source>
</evidence>
<accession>B2IK90</accession>
<dbReference type="HOGENOM" id="CLU_1923478_0_0_5"/>
<organism evidence="3 4">
    <name type="scientific">Beijerinckia indica subsp. indica (strain ATCC 9039 / DSM 1715 / NCIMB 8712)</name>
    <dbReference type="NCBI Taxonomy" id="395963"/>
    <lineage>
        <taxon>Bacteria</taxon>
        <taxon>Pseudomonadati</taxon>
        <taxon>Pseudomonadota</taxon>
        <taxon>Alphaproteobacteria</taxon>
        <taxon>Hyphomicrobiales</taxon>
        <taxon>Beijerinckiaceae</taxon>
        <taxon>Beijerinckia</taxon>
    </lineage>
</organism>
<evidence type="ECO:0000313" key="3">
    <source>
        <dbReference type="EMBL" id="ACB95022.1"/>
    </source>
</evidence>
<evidence type="ECO:0000256" key="2">
    <source>
        <dbReference type="SAM" id="SignalP"/>
    </source>
</evidence>
<dbReference type="KEGG" id="bid:Bind_1382"/>